<name>A0A1S3ZBQ7_TOBAC</name>
<evidence type="ECO:0000313" key="6">
    <source>
        <dbReference type="Proteomes" id="UP000790787"/>
    </source>
</evidence>
<evidence type="ECO:0000256" key="1">
    <source>
        <dbReference type="ARBA" id="ARBA00004370"/>
    </source>
</evidence>
<dbReference type="GO" id="GO:0009734">
    <property type="term" value="P:auxin-activated signaling pathway"/>
    <property type="evidence" value="ECO:0007669"/>
    <property type="project" value="InterPro"/>
</dbReference>
<evidence type="ECO:0000256" key="2">
    <source>
        <dbReference type="ARBA" id="ARBA00006840"/>
    </source>
</evidence>
<dbReference type="STRING" id="4097.A0A1S3ZBQ7"/>
<dbReference type="PANTHER" id="PTHR32191">
    <property type="entry name" value="TETRASPANIN-8-RELATED"/>
    <property type="match status" value="1"/>
</dbReference>
<evidence type="ECO:0000313" key="7">
    <source>
        <dbReference type="RefSeq" id="XP_016461885.2"/>
    </source>
</evidence>
<reference evidence="6" key="1">
    <citation type="journal article" date="2014" name="Nat. Commun.">
        <title>The tobacco genome sequence and its comparison with those of tomato and potato.</title>
        <authorList>
            <person name="Sierro N."/>
            <person name="Battey J.N."/>
            <person name="Ouadi S."/>
            <person name="Bakaher N."/>
            <person name="Bovet L."/>
            <person name="Willig A."/>
            <person name="Goepfert S."/>
            <person name="Peitsch M.C."/>
            <person name="Ivanov N.V."/>
        </authorList>
    </citation>
    <scope>NUCLEOTIDE SEQUENCE [LARGE SCALE GENOMIC DNA]</scope>
</reference>
<comment type="similarity">
    <text evidence="2">Belongs to the tetraspanin (TM4SF) family.</text>
</comment>
<keyword evidence="3" id="KW-0812">Transmembrane</keyword>
<accession>A0A1S3ZBQ7</accession>
<evidence type="ECO:0000256" key="3">
    <source>
        <dbReference type="ARBA" id="ARBA00022692"/>
    </source>
</evidence>
<dbReference type="GO" id="GO:0005886">
    <property type="term" value="C:plasma membrane"/>
    <property type="evidence" value="ECO:0000318"/>
    <property type="project" value="GO_Central"/>
</dbReference>
<dbReference type="RefSeq" id="XP_016461885.1">
    <property type="nucleotide sequence ID" value="XM_016606399.1"/>
</dbReference>
<reference evidence="7" key="2">
    <citation type="submission" date="2025-08" db="UniProtKB">
        <authorList>
            <consortium name="RefSeq"/>
        </authorList>
    </citation>
    <scope>IDENTIFICATION</scope>
    <source>
        <tissue evidence="7">Leaf</tissue>
    </source>
</reference>
<gene>
    <name evidence="7" type="primary">LOC107785165</name>
</gene>
<organism evidence="6 7">
    <name type="scientific">Nicotiana tabacum</name>
    <name type="common">Common tobacco</name>
    <dbReference type="NCBI Taxonomy" id="4097"/>
    <lineage>
        <taxon>Eukaryota</taxon>
        <taxon>Viridiplantae</taxon>
        <taxon>Streptophyta</taxon>
        <taxon>Embryophyta</taxon>
        <taxon>Tracheophyta</taxon>
        <taxon>Spermatophyta</taxon>
        <taxon>Magnoliopsida</taxon>
        <taxon>eudicotyledons</taxon>
        <taxon>Gunneridae</taxon>
        <taxon>Pentapetalae</taxon>
        <taxon>asterids</taxon>
        <taxon>lamiids</taxon>
        <taxon>Solanales</taxon>
        <taxon>Solanaceae</taxon>
        <taxon>Nicotianoideae</taxon>
        <taxon>Nicotianeae</taxon>
        <taxon>Nicotiana</taxon>
    </lineage>
</organism>
<evidence type="ECO:0000256" key="5">
    <source>
        <dbReference type="ARBA" id="ARBA00023136"/>
    </source>
</evidence>
<dbReference type="PaxDb" id="4097-A0A1S3ZBQ7"/>
<dbReference type="RefSeq" id="XP_016461885.2">
    <property type="nucleotide sequence ID" value="XM_016606399.2"/>
</dbReference>
<proteinExistence type="inferred from homology"/>
<dbReference type="OrthoDB" id="672773at2759"/>
<keyword evidence="6" id="KW-1185">Reference proteome</keyword>
<dbReference type="GO" id="GO:0009506">
    <property type="term" value="C:plasmodesma"/>
    <property type="evidence" value="ECO:0000318"/>
    <property type="project" value="GO_Central"/>
</dbReference>
<keyword evidence="4" id="KW-1133">Transmembrane helix</keyword>
<dbReference type="Proteomes" id="UP000790787">
    <property type="component" value="Chromosome 6"/>
</dbReference>
<sequence>MVRVSNLIITFLNCVTLAVSLVAIGFSIWLRFEGSATLCQKVFQKPLLILGISLLIVSVLGLIGSCCRSMWFNAENWEEIKSCLVDTKYCQRLPTEKGADFYKYSLSATQSSCCKPPSYCGLEFHNATYWTMPKAGPAVPDNDCKIWSNVQTELCFNCQSCKTAFLDKIKKDWKKLSLINFGLFFVVLIVYCVGCCALRNNRSKGYHRHKPYP</sequence>
<comment type="subcellular location">
    <subcellularLocation>
        <location evidence="1">Membrane</location>
    </subcellularLocation>
</comment>
<dbReference type="GeneID" id="107785165"/>
<dbReference type="KEGG" id="nta:107785165"/>
<dbReference type="AlphaFoldDB" id="A0A1S3ZBQ7"/>
<keyword evidence="5" id="KW-0472">Membrane</keyword>
<evidence type="ECO:0000256" key="4">
    <source>
        <dbReference type="ARBA" id="ARBA00022989"/>
    </source>
</evidence>
<protein>
    <submittedName>
        <fullName evidence="7">Tetraspanin-8-like</fullName>
    </submittedName>
</protein>
<dbReference type="InterPro" id="IPR044991">
    <property type="entry name" value="TET_plant"/>
</dbReference>